<sequence>MVYKLKYSPKFLEKTDAIFKQIIELSASESIARKIIAEIFLALEALSDFPEMGFDIDERLGISLLPPFVSRGMILGKFIAVYQLLDEKDEAGNGVVLISDIYPTQSDWVGYLKRRK</sequence>
<dbReference type="InterPro" id="IPR035093">
    <property type="entry name" value="RelE/ParE_toxin_dom_sf"/>
</dbReference>
<evidence type="ECO:0000313" key="3">
    <source>
        <dbReference type="Proteomes" id="UP000245021"/>
    </source>
</evidence>
<gene>
    <name evidence="2" type="ORF">NtB2_00359</name>
</gene>
<dbReference type="Proteomes" id="UP000245021">
    <property type="component" value="Unassembled WGS sequence"/>
</dbReference>
<keyword evidence="3" id="KW-1185">Reference proteome</keyword>
<dbReference type="Gene3D" id="3.30.2310.20">
    <property type="entry name" value="RelE-like"/>
    <property type="match status" value="1"/>
</dbReference>
<dbReference type="InterPro" id="IPR007712">
    <property type="entry name" value="RelE/ParE_toxin"/>
</dbReference>
<keyword evidence="1" id="KW-1277">Toxin-antitoxin system</keyword>
<dbReference type="OrthoDB" id="2234986at2"/>
<evidence type="ECO:0000313" key="2">
    <source>
        <dbReference type="EMBL" id="GBG96248.1"/>
    </source>
</evidence>
<name>A0A2R5HIQ3_9LACT</name>
<protein>
    <recommendedName>
        <fullName evidence="4">Type II toxin-antitoxin system RelE/ParE family toxin</fullName>
    </recommendedName>
</protein>
<dbReference type="AlphaFoldDB" id="A0A2R5HIQ3"/>
<dbReference type="EMBL" id="BFFO01000002">
    <property type="protein sequence ID" value="GBG96248.1"/>
    <property type="molecule type" value="Genomic_DNA"/>
</dbReference>
<dbReference type="Pfam" id="PF05016">
    <property type="entry name" value="ParE_toxin"/>
    <property type="match status" value="1"/>
</dbReference>
<accession>A0A2R5HIQ3</accession>
<evidence type="ECO:0008006" key="4">
    <source>
        <dbReference type="Google" id="ProtNLM"/>
    </source>
</evidence>
<reference evidence="2 3" key="1">
    <citation type="journal article" date="2018" name="Genome Announc.">
        <title>Draft Genome Sequence of Lactococcus sp. Strain NtB2 (JCM 32569), Isolated from the Gut of the Higher Termite Nasutitermes takasagoensis.</title>
        <authorList>
            <person name="Noda S."/>
            <person name="Aihara C."/>
            <person name="Yuki M."/>
            <person name="Ohkuma M."/>
        </authorList>
    </citation>
    <scope>NUCLEOTIDE SEQUENCE [LARGE SCALE GENOMIC DNA]</scope>
    <source>
        <strain evidence="2 3">NtB2</strain>
    </source>
</reference>
<dbReference type="RefSeq" id="WP_109245239.1">
    <property type="nucleotide sequence ID" value="NZ_BFFO01000002.1"/>
</dbReference>
<organism evidence="2 3">
    <name type="scientific">Lactococcus termiticola</name>
    <dbReference type="NCBI Taxonomy" id="2169526"/>
    <lineage>
        <taxon>Bacteria</taxon>
        <taxon>Bacillati</taxon>
        <taxon>Bacillota</taxon>
        <taxon>Bacilli</taxon>
        <taxon>Lactobacillales</taxon>
        <taxon>Streptococcaceae</taxon>
        <taxon>Lactococcus</taxon>
    </lineage>
</organism>
<evidence type="ECO:0000256" key="1">
    <source>
        <dbReference type="ARBA" id="ARBA00022649"/>
    </source>
</evidence>
<comment type="caution">
    <text evidence="2">The sequence shown here is derived from an EMBL/GenBank/DDBJ whole genome shotgun (WGS) entry which is preliminary data.</text>
</comment>
<proteinExistence type="predicted"/>